<keyword evidence="1" id="KW-0378">Hydrolase</keyword>
<dbReference type="Proteomes" id="UP000199087">
    <property type="component" value="Unassembled WGS sequence"/>
</dbReference>
<dbReference type="GO" id="GO:0044716">
    <property type="term" value="F:8-oxo-GDP phosphatase activity"/>
    <property type="evidence" value="ECO:0007669"/>
    <property type="project" value="TreeGrafter"/>
</dbReference>
<gene>
    <name evidence="3" type="primary">mutT</name>
    <name evidence="3" type="ORF">BN000_02321</name>
</gene>
<feature type="domain" description="Nudix hydrolase" evidence="2">
    <location>
        <begin position="5"/>
        <end position="135"/>
    </location>
</feature>
<dbReference type="EMBL" id="CVRB01000002">
    <property type="protein sequence ID" value="CRK82397.1"/>
    <property type="molecule type" value="Genomic_DNA"/>
</dbReference>
<keyword evidence="4" id="KW-1185">Reference proteome</keyword>
<dbReference type="InterPro" id="IPR000086">
    <property type="entry name" value="NUDIX_hydrolase_dom"/>
</dbReference>
<dbReference type="InterPro" id="IPR015797">
    <property type="entry name" value="NUDIX_hydrolase-like_dom_sf"/>
</dbReference>
<accession>A0A0U1NWK1</accession>
<evidence type="ECO:0000313" key="4">
    <source>
        <dbReference type="Proteomes" id="UP000199087"/>
    </source>
</evidence>
<sequence length="152" mass="17156">MTQNGIVLVVSVSIIKDNDVLIIKENKPSAIHKWNFPSGRIEHEEDILNAACREVKEETGFDVKLTGTTGVYNFISSLNNQVILFHFTGEITGGSLKLEEGEIVDSKWIKISELINLDNKELRDASVTKQIAQRLINREFHSITVFNEQLCN</sequence>
<dbReference type="PROSITE" id="PS00893">
    <property type="entry name" value="NUDIX_BOX"/>
    <property type="match status" value="1"/>
</dbReference>
<evidence type="ECO:0000313" key="3">
    <source>
        <dbReference type="EMBL" id="CRK82397.1"/>
    </source>
</evidence>
<protein>
    <submittedName>
        <fullName evidence="3">Mutator protein</fullName>
    </submittedName>
</protein>
<reference evidence="4" key="1">
    <citation type="submission" date="2015-05" db="EMBL/GenBank/DDBJ databases">
        <authorList>
            <person name="Urmite Genomes"/>
        </authorList>
    </citation>
    <scope>NUCLEOTIDE SEQUENCE [LARGE SCALE GENOMIC DNA]</scope>
    <source>
        <strain evidence="4">LF1</strain>
    </source>
</reference>
<dbReference type="CDD" id="cd02883">
    <property type="entry name" value="NUDIX_Hydrolase"/>
    <property type="match status" value="1"/>
</dbReference>
<dbReference type="SUPFAM" id="SSF55811">
    <property type="entry name" value="Nudix"/>
    <property type="match status" value="1"/>
</dbReference>
<organism evidence="3 4">
    <name type="scientific">Neobacillus massiliamazoniensis</name>
    <dbReference type="NCBI Taxonomy" id="1499688"/>
    <lineage>
        <taxon>Bacteria</taxon>
        <taxon>Bacillati</taxon>
        <taxon>Bacillota</taxon>
        <taxon>Bacilli</taxon>
        <taxon>Bacillales</taxon>
        <taxon>Bacillaceae</taxon>
        <taxon>Neobacillus</taxon>
    </lineage>
</organism>
<dbReference type="STRING" id="1499688.BN000_02321"/>
<evidence type="ECO:0000256" key="1">
    <source>
        <dbReference type="ARBA" id="ARBA00022801"/>
    </source>
</evidence>
<evidence type="ECO:0000259" key="2">
    <source>
        <dbReference type="PROSITE" id="PS51462"/>
    </source>
</evidence>
<proteinExistence type="predicted"/>
<dbReference type="GO" id="GO:0044715">
    <property type="term" value="F:8-oxo-dGDP phosphatase activity"/>
    <property type="evidence" value="ECO:0007669"/>
    <property type="project" value="TreeGrafter"/>
</dbReference>
<dbReference type="Gene3D" id="3.90.79.10">
    <property type="entry name" value="Nucleoside Triphosphate Pyrophosphohydrolase"/>
    <property type="match status" value="1"/>
</dbReference>
<dbReference type="RefSeq" id="WP_090634333.1">
    <property type="nucleotide sequence ID" value="NZ_CVRB01000002.1"/>
</dbReference>
<name>A0A0U1NWK1_9BACI</name>
<dbReference type="InterPro" id="IPR020084">
    <property type="entry name" value="NUDIX_hydrolase_CS"/>
</dbReference>
<dbReference type="Pfam" id="PF00293">
    <property type="entry name" value="NUDIX"/>
    <property type="match status" value="1"/>
</dbReference>
<dbReference type="PANTHER" id="PTHR22769">
    <property type="entry name" value="MUTT/NUDIX HYDROLASE"/>
    <property type="match status" value="1"/>
</dbReference>
<dbReference type="OrthoDB" id="9800077at2"/>
<dbReference type="PANTHER" id="PTHR22769:SF56">
    <property type="entry name" value="8-OXO-DGDP PHOSPHATASE NUDT18"/>
    <property type="match status" value="1"/>
</dbReference>
<dbReference type="PROSITE" id="PS51462">
    <property type="entry name" value="NUDIX"/>
    <property type="match status" value="1"/>
</dbReference>
<dbReference type="AlphaFoldDB" id="A0A0U1NWK1"/>